<dbReference type="InterPro" id="IPR008930">
    <property type="entry name" value="Terpenoid_cyclase/PrenylTrfase"/>
</dbReference>
<evidence type="ECO:0000256" key="2">
    <source>
        <dbReference type="ARBA" id="ARBA00010497"/>
    </source>
</evidence>
<dbReference type="SUPFAM" id="SSF48239">
    <property type="entry name" value="Terpenoid cyclases/Protein prenyltransferases"/>
    <property type="match status" value="1"/>
</dbReference>
<dbReference type="InterPro" id="IPR001330">
    <property type="entry name" value="Prenyltrans"/>
</dbReference>
<dbReference type="GO" id="GO:0005968">
    <property type="term" value="C:Rab-protein geranylgeranyltransferase complex"/>
    <property type="evidence" value="ECO:0007669"/>
    <property type="project" value="TreeGrafter"/>
</dbReference>
<dbReference type="PANTHER" id="PTHR11774:SF11">
    <property type="entry name" value="GERANYLGERANYL TRANSFERASE TYPE-2 SUBUNIT BETA"/>
    <property type="match status" value="1"/>
</dbReference>
<evidence type="ECO:0000256" key="7">
    <source>
        <dbReference type="ARBA" id="ARBA00022833"/>
    </source>
</evidence>
<keyword evidence="7" id="KW-0862">Zinc</keyword>
<dbReference type="STRING" id="1537102.L0AY11"/>
<dbReference type="PANTHER" id="PTHR11774">
    <property type="entry name" value="GERANYLGERANYL TRANSFERASE TYPE BETA SUBUNIT"/>
    <property type="match status" value="1"/>
</dbReference>
<keyword evidence="12" id="KW-1185">Reference proteome</keyword>
<accession>L0AY11</accession>
<evidence type="ECO:0000259" key="10">
    <source>
        <dbReference type="Pfam" id="PF00432"/>
    </source>
</evidence>
<dbReference type="GO" id="GO:0004663">
    <property type="term" value="F:Rab geranylgeranyltransferase activity"/>
    <property type="evidence" value="ECO:0007669"/>
    <property type="project" value="TreeGrafter"/>
</dbReference>
<dbReference type="GeneID" id="15803539"/>
<evidence type="ECO:0000256" key="6">
    <source>
        <dbReference type="ARBA" id="ARBA00022737"/>
    </source>
</evidence>
<dbReference type="InterPro" id="IPR045089">
    <property type="entry name" value="PGGT1B-like"/>
</dbReference>
<dbReference type="eggNOG" id="KOG0366">
    <property type="taxonomic scope" value="Eukaryota"/>
</dbReference>
<evidence type="ECO:0000256" key="5">
    <source>
        <dbReference type="ARBA" id="ARBA00022723"/>
    </source>
</evidence>
<evidence type="ECO:0000256" key="3">
    <source>
        <dbReference type="ARBA" id="ARBA00022602"/>
    </source>
</evidence>
<gene>
    <name evidence="11" type="ORF">BEWA_032930</name>
</gene>
<evidence type="ECO:0000313" key="12">
    <source>
        <dbReference type="Proteomes" id="UP000031512"/>
    </source>
</evidence>
<organism evidence="11 12">
    <name type="scientific">Theileria equi strain WA</name>
    <dbReference type="NCBI Taxonomy" id="1537102"/>
    <lineage>
        <taxon>Eukaryota</taxon>
        <taxon>Sar</taxon>
        <taxon>Alveolata</taxon>
        <taxon>Apicomplexa</taxon>
        <taxon>Aconoidasida</taxon>
        <taxon>Piroplasmida</taxon>
        <taxon>Theileriidae</taxon>
        <taxon>Theileria</taxon>
    </lineage>
</organism>
<keyword evidence="3" id="KW-0637">Prenyltransferase</keyword>
<evidence type="ECO:0000256" key="1">
    <source>
        <dbReference type="ARBA" id="ARBA00001947"/>
    </source>
</evidence>
<keyword evidence="5" id="KW-0479">Metal-binding</keyword>
<dbReference type="RefSeq" id="XP_004830106.1">
    <property type="nucleotide sequence ID" value="XM_004830049.1"/>
</dbReference>
<evidence type="ECO:0000256" key="9">
    <source>
        <dbReference type="ARBA" id="ARBA00032766"/>
    </source>
</evidence>
<dbReference type="OrthoDB" id="24893at2759"/>
<comment type="cofactor">
    <cofactor evidence="1">
        <name>Zn(2+)</name>
        <dbReference type="ChEBI" id="CHEBI:29105"/>
    </cofactor>
</comment>
<name>L0AY11_THEEQ</name>
<keyword evidence="4 11" id="KW-0808">Transferase</keyword>
<sequence>MDRLSEYFRKFTSFGVSVLCKDDGPSSIGMHYEKSFICGSFWSICGLKILSGENIPDECLAKILAKLKRCLTVVNSRSKSTEISTAKGFRQYDNEEFYTANIQSTLYAVQIYHLLEKTGTDENEMIRDLIIQDSDLESILMFIKLLWNDKAGFFYNSLNYKSSHDLRHTMSSLCTFVLTNELLRIERNEILEKMQEFVNFDLFFKFIKSHFNQDGGVSLVPGGQSHAAAAFCLIGIFILIDRLHKISKIRIQLLVTWLLGRISVSGGVSGRVGKSNDICYIWWSLATLMLIQKNYRKKIVIFRDDSVPLQIYNFILNSQNKDGGFSSNTSCSKSDPYHSFTALLALCLIDEFVDGAKFSRIDPLFALPA</sequence>
<dbReference type="VEuPathDB" id="PiroplasmaDB:BEWA_032930"/>
<reference evidence="11 12" key="1">
    <citation type="journal article" date="2012" name="BMC Genomics">
        <title>Comparative genomic analysis and phylogenetic position of Theileria equi.</title>
        <authorList>
            <person name="Kappmeyer L.S."/>
            <person name="Thiagarajan M."/>
            <person name="Herndon D.R."/>
            <person name="Ramsay J.D."/>
            <person name="Caler E."/>
            <person name="Djikeng A."/>
            <person name="Gillespie J.J."/>
            <person name="Lau A.O."/>
            <person name="Roalson E.H."/>
            <person name="Silva J.C."/>
            <person name="Silva M.G."/>
            <person name="Suarez C.E."/>
            <person name="Ueti M.W."/>
            <person name="Nene V.M."/>
            <person name="Mealey R.H."/>
            <person name="Knowles D.P."/>
            <person name="Brayton K.A."/>
        </authorList>
    </citation>
    <scope>NUCLEOTIDE SEQUENCE [LARGE SCALE GENOMIC DNA]</scope>
    <source>
        <strain evidence="11 12">WA</strain>
    </source>
</reference>
<dbReference type="EMBL" id="CP001669">
    <property type="protein sequence ID" value="AFZ80440.1"/>
    <property type="molecule type" value="Genomic_DNA"/>
</dbReference>
<protein>
    <recommendedName>
        <fullName evidence="8">Geranylgeranyl transferase type II subunit beta</fullName>
    </recommendedName>
    <alternativeName>
        <fullName evidence="9">Type II protein geranyl-geranyltransferase subunit beta</fullName>
    </alternativeName>
</protein>
<dbReference type="AlphaFoldDB" id="L0AY11"/>
<keyword evidence="6" id="KW-0677">Repeat</keyword>
<dbReference type="KEGG" id="beq:BEWA_032930"/>
<feature type="domain" description="Prenyltransferase alpha-alpha toroid" evidence="10">
    <location>
        <begin position="30"/>
        <end position="366"/>
    </location>
</feature>
<comment type="similarity">
    <text evidence="2">Belongs to the protein prenyltransferase subunit beta family.</text>
</comment>
<dbReference type="Pfam" id="PF00432">
    <property type="entry name" value="Prenyltrans"/>
    <property type="match status" value="1"/>
</dbReference>
<dbReference type="GO" id="GO:0046872">
    <property type="term" value="F:metal ion binding"/>
    <property type="evidence" value="ECO:0007669"/>
    <property type="project" value="UniProtKB-KW"/>
</dbReference>
<proteinExistence type="inferred from homology"/>
<dbReference type="Proteomes" id="UP000031512">
    <property type="component" value="Chromosome 1"/>
</dbReference>
<evidence type="ECO:0000313" key="11">
    <source>
        <dbReference type="EMBL" id="AFZ80440.1"/>
    </source>
</evidence>
<dbReference type="Gene3D" id="1.50.10.20">
    <property type="match status" value="1"/>
</dbReference>
<evidence type="ECO:0000256" key="8">
    <source>
        <dbReference type="ARBA" id="ARBA00030816"/>
    </source>
</evidence>
<evidence type="ECO:0000256" key="4">
    <source>
        <dbReference type="ARBA" id="ARBA00022679"/>
    </source>
</evidence>